<accession>A0A2P8DYQ5</accession>
<protein>
    <submittedName>
        <fullName evidence="1">Uncharacterized protein</fullName>
    </submittedName>
</protein>
<dbReference type="AlphaFoldDB" id="A0A2P8DYQ5"/>
<proteinExistence type="predicted"/>
<comment type="caution">
    <text evidence="1">The sequence shown here is derived from an EMBL/GenBank/DDBJ whole genome shotgun (WGS) entry which is preliminary data.</text>
</comment>
<evidence type="ECO:0000313" key="2">
    <source>
        <dbReference type="Proteomes" id="UP000240708"/>
    </source>
</evidence>
<name>A0A2P8DYQ5_9BACT</name>
<gene>
    <name evidence="1" type="ORF">CLV48_110128</name>
</gene>
<reference evidence="1 2" key="1">
    <citation type="submission" date="2018-03" db="EMBL/GenBank/DDBJ databases">
        <title>Genomic Encyclopedia of Archaeal and Bacterial Type Strains, Phase II (KMG-II): from individual species to whole genera.</title>
        <authorList>
            <person name="Goeker M."/>
        </authorList>
    </citation>
    <scope>NUCLEOTIDE SEQUENCE [LARGE SCALE GENOMIC DNA]</scope>
    <source>
        <strain evidence="1 2">DSM 28057</strain>
    </source>
</reference>
<sequence length="37" mass="4295">SGYWYEEPCEVRVSRTVLWEGEGAIPLPDPIEIKIDF</sequence>
<feature type="non-terminal residue" evidence="1">
    <location>
        <position position="1"/>
    </location>
</feature>
<dbReference type="EMBL" id="PYGF01000010">
    <property type="protein sequence ID" value="PSL02345.1"/>
    <property type="molecule type" value="Genomic_DNA"/>
</dbReference>
<keyword evidence="2" id="KW-1185">Reference proteome</keyword>
<organism evidence="1 2">
    <name type="scientific">Cecembia rubra</name>
    <dbReference type="NCBI Taxonomy" id="1485585"/>
    <lineage>
        <taxon>Bacteria</taxon>
        <taxon>Pseudomonadati</taxon>
        <taxon>Bacteroidota</taxon>
        <taxon>Cytophagia</taxon>
        <taxon>Cytophagales</taxon>
        <taxon>Cyclobacteriaceae</taxon>
        <taxon>Cecembia</taxon>
    </lineage>
</organism>
<evidence type="ECO:0000313" key="1">
    <source>
        <dbReference type="EMBL" id="PSL02345.1"/>
    </source>
</evidence>
<dbReference type="Proteomes" id="UP000240708">
    <property type="component" value="Unassembled WGS sequence"/>
</dbReference>